<dbReference type="InParanoid" id="A0A2H3CBW9"/>
<dbReference type="EMBL" id="KZ293781">
    <property type="protein sequence ID" value="PBK79370.1"/>
    <property type="molecule type" value="Genomic_DNA"/>
</dbReference>
<evidence type="ECO:0000313" key="2">
    <source>
        <dbReference type="EMBL" id="PBK79370.1"/>
    </source>
</evidence>
<organism evidence="2 3">
    <name type="scientific">Armillaria gallica</name>
    <name type="common">Bulbous honey fungus</name>
    <name type="synonym">Armillaria bulbosa</name>
    <dbReference type="NCBI Taxonomy" id="47427"/>
    <lineage>
        <taxon>Eukaryota</taxon>
        <taxon>Fungi</taxon>
        <taxon>Dikarya</taxon>
        <taxon>Basidiomycota</taxon>
        <taxon>Agaricomycotina</taxon>
        <taxon>Agaricomycetes</taxon>
        <taxon>Agaricomycetidae</taxon>
        <taxon>Agaricales</taxon>
        <taxon>Marasmiineae</taxon>
        <taxon>Physalacriaceae</taxon>
        <taxon>Armillaria</taxon>
    </lineage>
</organism>
<dbReference type="OrthoDB" id="10515954at2759"/>
<evidence type="ECO:0000256" key="1">
    <source>
        <dbReference type="SAM" id="MobiDB-lite"/>
    </source>
</evidence>
<protein>
    <submittedName>
        <fullName evidence="2">Uncharacterized protein</fullName>
    </submittedName>
</protein>
<feature type="compositionally biased region" description="Polar residues" evidence="1">
    <location>
        <begin position="85"/>
        <end position="96"/>
    </location>
</feature>
<dbReference type="Proteomes" id="UP000217790">
    <property type="component" value="Unassembled WGS sequence"/>
</dbReference>
<gene>
    <name evidence="2" type="ORF">ARMGADRAFT_1040861</name>
</gene>
<proteinExistence type="predicted"/>
<sequence length="235" mass="26346">MFGDPGWVKMGFSYVYCNLSEGKSLVPKITVAHSAHGRTQIQTPFKSIWMTAVPMGQDPVLYMGQGDYEELLCPMPTLDNKKLYGNTSSMSLSQPGPSQPRHPDPSPIAINPLTCIGMEMGYVHSPMARILKEYSTERDEDDHSTCYRVQYYSNFDLTSDNILDLGFDQFTDRQCYSLQPPLVEAVVSTIMGLQSALLSTASLLTEREVIFQVDPKQMFMNILHGTNNVHLLYTA</sequence>
<feature type="region of interest" description="Disordered" evidence="1">
    <location>
        <begin position="84"/>
        <end position="107"/>
    </location>
</feature>
<accession>A0A2H3CBW9</accession>
<keyword evidence="3" id="KW-1185">Reference proteome</keyword>
<reference evidence="3" key="1">
    <citation type="journal article" date="2017" name="Nat. Ecol. Evol.">
        <title>Genome expansion and lineage-specific genetic innovations in the forest pathogenic fungi Armillaria.</title>
        <authorList>
            <person name="Sipos G."/>
            <person name="Prasanna A.N."/>
            <person name="Walter M.C."/>
            <person name="O'Connor E."/>
            <person name="Balint B."/>
            <person name="Krizsan K."/>
            <person name="Kiss B."/>
            <person name="Hess J."/>
            <person name="Varga T."/>
            <person name="Slot J."/>
            <person name="Riley R."/>
            <person name="Boka B."/>
            <person name="Rigling D."/>
            <person name="Barry K."/>
            <person name="Lee J."/>
            <person name="Mihaltcheva S."/>
            <person name="LaButti K."/>
            <person name="Lipzen A."/>
            <person name="Waldron R."/>
            <person name="Moloney N.M."/>
            <person name="Sperisen C."/>
            <person name="Kredics L."/>
            <person name="Vagvoelgyi C."/>
            <person name="Patrignani A."/>
            <person name="Fitzpatrick D."/>
            <person name="Nagy I."/>
            <person name="Doyle S."/>
            <person name="Anderson J.B."/>
            <person name="Grigoriev I.V."/>
            <person name="Gueldener U."/>
            <person name="Muensterkoetter M."/>
            <person name="Nagy L.G."/>
        </authorList>
    </citation>
    <scope>NUCLEOTIDE SEQUENCE [LARGE SCALE GENOMIC DNA]</scope>
    <source>
        <strain evidence="3">Ar21-2</strain>
    </source>
</reference>
<name>A0A2H3CBW9_ARMGA</name>
<dbReference type="AlphaFoldDB" id="A0A2H3CBW9"/>
<evidence type="ECO:0000313" key="3">
    <source>
        <dbReference type="Proteomes" id="UP000217790"/>
    </source>
</evidence>